<dbReference type="Proteomes" id="UP000292039">
    <property type="component" value="Unassembled WGS sequence"/>
</dbReference>
<evidence type="ECO:0000313" key="3">
    <source>
        <dbReference type="Proteomes" id="UP000292039"/>
    </source>
</evidence>
<organism evidence="2 3">
    <name type="scientific">Kerstersia gyiorum</name>
    <dbReference type="NCBI Taxonomy" id="206506"/>
    <lineage>
        <taxon>Bacteria</taxon>
        <taxon>Pseudomonadati</taxon>
        <taxon>Pseudomonadota</taxon>
        <taxon>Betaproteobacteria</taxon>
        <taxon>Burkholderiales</taxon>
        <taxon>Alcaligenaceae</taxon>
        <taxon>Kerstersia</taxon>
    </lineage>
</organism>
<dbReference type="RefSeq" id="WP_068373901.1">
    <property type="nucleotide sequence ID" value="NZ_CBCSEB010000006.1"/>
</dbReference>
<protein>
    <recommendedName>
        <fullName evidence="4">Lipoprotein</fullName>
    </recommendedName>
</protein>
<accession>A0A4Q7MM11</accession>
<feature type="chain" id="PRO_5021018735" description="Lipoprotein" evidence="1">
    <location>
        <begin position="24"/>
        <end position="185"/>
    </location>
</feature>
<name>A0A4Q7MM11_9BURK</name>
<dbReference type="PROSITE" id="PS51257">
    <property type="entry name" value="PROKAR_LIPOPROTEIN"/>
    <property type="match status" value="1"/>
</dbReference>
<proteinExistence type="predicted"/>
<reference evidence="2 3" key="1">
    <citation type="submission" date="2019-02" db="EMBL/GenBank/DDBJ databases">
        <title>Genomic Encyclopedia of Type Strains, Phase IV (KMG-IV): sequencing the most valuable type-strain genomes for metagenomic binning, comparative biology and taxonomic classification.</title>
        <authorList>
            <person name="Goeker M."/>
        </authorList>
    </citation>
    <scope>NUCLEOTIDE SEQUENCE [LARGE SCALE GENOMIC DNA]</scope>
    <source>
        <strain evidence="2 3">DSM 16618</strain>
    </source>
</reference>
<gene>
    <name evidence="2" type="ORF">EV679_2040</name>
</gene>
<feature type="signal peptide" evidence="1">
    <location>
        <begin position="1"/>
        <end position="23"/>
    </location>
</feature>
<keyword evidence="1" id="KW-0732">Signal</keyword>
<comment type="caution">
    <text evidence="2">The sequence shown here is derived from an EMBL/GenBank/DDBJ whole genome shotgun (WGS) entry which is preliminary data.</text>
</comment>
<dbReference type="AlphaFoldDB" id="A0A4Q7MM11"/>
<evidence type="ECO:0000313" key="2">
    <source>
        <dbReference type="EMBL" id="RZS69445.1"/>
    </source>
</evidence>
<evidence type="ECO:0008006" key="4">
    <source>
        <dbReference type="Google" id="ProtNLM"/>
    </source>
</evidence>
<dbReference type="EMBL" id="SGWZ01000003">
    <property type="protein sequence ID" value="RZS69445.1"/>
    <property type="molecule type" value="Genomic_DNA"/>
</dbReference>
<evidence type="ECO:0000256" key="1">
    <source>
        <dbReference type="SAM" id="SignalP"/>
    </source>
</evidence>
<sequence>MNVSLRKSWLAPFCLSLTLAACGGGDDSGGSDGGSTPPEDNTPAASIEALERDGTLPALDRSDSLAGVDADGNGVRDDIQAWVTQLPANETQKQALMQLAAANQKALLVDVADEPALRQVVSQQMAGVKCVVRREADVLAGENTVTGLRDRTANTETRARAYMRYMEAVNGYVMKSPDGNGCGDE</sequence>